<dbReference type="EC" id="2.7.7.68" evidence="1"/>
<dbReference type="AlphaFoldDB" id="A0A517ZLJ8"/>
<dbReference type="Pfam" id="PF09837">
    <property type="entry name" value="DUF2064"/>
    <property type="match status" value="1"/>
</dbReference>
<evidence type="ECO:0000313" key="1">
    <source>
        <dbReference type="EMBL" id="QDU43337.1"/>
    </source>
</evidence>
<reference evidence="1 2" key="1">
    <citation type="submission" date="2019-02" db="EMBL/GenBank/DDBJ databases">
        <title>Deep-cultivation of Planctomycetes and their phenomic and genomic characterization uncovers novel biology.</title>
        <authorList>
            <person name="Wiegand S."/>
            <person name="Jogler M."/>
            <person name="Boedeker C."/>
            <person name="Pinto D."/>
            <person name="Vollmers J."/>
            <person name="Rivas-Marin E."/>
            <person name="Kohn T."/>
            <person name="Peeters S.H."/>
            <person name="Heuer A."/>
            <person name="Rast P."/>
            <person name="Oberbeckmann S."/>
            <person name="Bunk B."/>
            <person name="Jeske O."/>
            <person name="Meyerdierks A."/>
            <person name="Storesund J.E."/>
            <person name="Kallscheuer N."/>
            <person name="Luecker S."/>
            <person name="Lage O.M."/>
            <person name="Pohl T."/>
            <person name="Merkel B.J."/>
            <person name="Hornburger P."/>
            <person name="Mueller R.-W."/>
            <person name="Bruemmer F."/>
            <person name="Labrenz M."/>
            <person name="Spormann A.M."/>
            <person name="Op den Camp H."/>
            <person name="Overmann J."/>
            <person name="Amann R."/>
            <person name="Jetten M.S.M."/>
            <person name="Mascher T."/>
            <person name="Medema M.H."/>
            <person name="Devos D.P."/>
            <person name="Kaster A.-K."/>
            <person name="Ovreas L."/>
            <person name="Rohde M."/>
            <person name="Galperin M.Y."/>
            <person name="Jogler C."/>
        </authorList>
    </citation>
    <scope>NUCLEOTIDE SEQUENCE [LARGE SCALE GENOMIC DNA]</scope>
    <source>
        <strain evidence="1 2">Mal52</strain>
    </source>
</reference>
<dbReference type="KEGG" id="sdyn:Mal52_18090"/>
<dbReference type="PANTHER" id="PTHR36529:SF1">
    <property type="entry name" value="GLYCOSYLTRANSFERASE"/>
    <property type="match status" value="1"/>
</dbReference>
<dbReference type="SUPFAM" id="SSF53448">
    <property type="entry name" value="Nucleotide-diphospho-sugar transferases"/>
    <property type="match status" value="1"/>
</dbReference>
<dbReference type="Gene3D" id="3.90.550.10">
    <property type="entry name" value="Spore Coat Polysaccharide Biosynthesis Protein SpsA, Chain A"/>
    <property type="match status" value="1"/>
</dbReference>
<dbReference type="NCBIfam" id="TIGR04282">
    <property type="entry name" value="glyco_like_cofC"/>
    <property type="match status" value="1"/>
</dbReference>
<dbReference type="Proteomes" id="UP000319383">
    <property type="component" value="Chromosome"/>
</dbReference>
<dbReference type="EMBL" id="CP036276">
    <property type="protein sequence ID" value="QDU43337.1"/>
    <property type="molecule type" value="Genomic_DNA"/>
</dbReference>
<keyword evidence="2" id="KW-1185">Reference proteome</keyword>
<keyword evidence="1" id="KW-0548">Nucleotidyltransferase</keyword>
<gene>
    <name evidence="1" type="primary">cofC</name>
    <name evidence="1" type="ORF">Mal52_18090</name>
</gene>
<name>A0A517ZLJ8_9PLAN</name>
<sequence>MNKLGIFVKQPTAGRVKTRLARDIGDENAAALYEAFLQSVTLRFAATGDQRSLCYAPAEATPYFEQLAGADYQLWQQPEGDLGARLHGFFAEHLVAAEDRVIVIGSDSPTLPEEYIERGFELLNEADCVVGPAADGGYYLIGMRGRLLPIFAGIAWSGATVLGQTVSRIVDAGATLAMLPVWYDVDTAEDLRLLRGHVRALRHAQSPLNLDAVAQILDKLTDDPY</sequence>
<dbReference type="GO" id="GO:0043814">
    <property type="term" value="F:phospholactate guanylyltransferase activity"/>
    <property type="evidence" value="ECO:0007669"/>
    <property type="project" value="UniProtKB-EC"/>
</dbReference>
<dbReference type="RefSeq" id="WP_145375455.1">
    <property type="nucleotide sequence ID" value="NZ_CP036276.1"/>
</dbReference>
<protein>
    <submittedName>
        <fullName evidence="1">2-phospho-L-lactate guanylyltransferase</fullName>
        <ecNumber evidence="1">2.7.7.68</ecNumber>
    </submittedName>
</protein>
<dbReference type="InterPro" id="IPR029044">
    <property type="entry name" value="Nucleotide-diphossugar_trans"/>
</dbReference>
<accession>A0A517ZLJ8</accession>
<evidence type="ECO:0000313" key="2">
    <source>
        <dbReference type="Proteomes" id="UP000319383"/>
    </source>
</evidence>
<dbReference type="PANTHER" id="PTHR36529">
    <property type="entry name" value="SLL1095 PROTEIN"/>
    <property type="match status" value="1"/>
</dbReference>
<dbReference type="InterPro" id="IPR018641">
    <property type="entry name" value="Trfase_1_rSAM/seldom-assoc"/>
</dbReference>
<proteinExistence type="predicted"/>
<organism evidence="1 2">
    <name type="scientific">Symmachiella dynata</name>
    <dbReference type="NCBI Taxonomy" id="2527995"/>
    <lineage>
        <taxon>Bacteria</taxon>
        <taxon>Pseudomonadati</taxon>
        <taxon>Planctomycetota</taxon>
        <taxon>Planctomycetia</taxon>
        <taxon>Planctomycetales</taxon>
        <taxon>Planctomycetaceae</taxon>
        <taxon>Symmachiella</taxon>
    </lineage>
</organism>
<keyword evidence="1" id="KW-0808">Transferase</keyword>